<dbReference type="EMBL" id="CP101717">
    <property type="protein sequence ID" value="WLD59550.1"/>
    <property type="molecule type" value="Genomic_DNA"/>
</dbReference>
<keyword evidence="1" id="KW-0802">TPR repeat</keyword>
<dbReference type="InterPro" id="IPR036465">
    <property type="entry name" value="vWFA_dom_sf"/>
</dbReference>
<gene>
    <name evidence="4" type="ORF">NFC81_07155</name>
</gene>
<organism evidence="4">
    <name type="scientific">Salinispirillum sp. LH 10-3-1</name>
    <dbReference type="NCBI Taxonomy" id="2952525"/>
    <lineage>
        <taxon>Bacteria</taxon>
        <taxon>Pseudomonadati</taxon>
        <taxon>Pseudomonadota</taxon>
        <taxon>Gammaproteobacteria</taxon>
        <taxon>Oceanospirillales</taxon>
        <taxon>Saccharospirillaceae</taxon>
        <taxon>Salinispirillum</taxon>
    </lineage>
</organism>
<dbReference type="Gene3D" id="1.25.40.10">
    <property type="entry name" value="Tetratricopeptide repeat domain"/>
    <property type="match status" value="1"/>
</dbReference>
<dbReference type="RefSeq" id="WP_304996842.1">
    <property type="nucleotide sequence ID" value="NZ_CP101717.1"/>
</dbReference>
<dbReference type="Gene3D" id="3.40.50.410">
    <property type="entry name" value="von Willebrand factor, type A domain"/>
    <property type="match status" value="1"/>
</dbReference>
<proteinExistence type="predicted"/>
<feature type="domain" description="VWFA" evidence="3">
    <location>
        <begin position="87"/>
        <end position="190"/>
    </location>
</feature>
<dbReference type="InterPro" id="IPR019734">
    <property type="entry name" value="TPR_rpt"/>
</dbReference>
<evidence type="ECO:0000256" key="2">
    <source>
        <dbReference type="SAM" id="MobiDB-lite"/>
    </source>
</evidence>
<feature type="region of interest" description="Disordered" evidence="2">
    <location>
        <begin position="439"/>
        <end position="524"/>
    </location>
</feature>
<evidence type="ECO:0000256" key="1">
    <source>
        <dbReference type="PROSITE-ProRule" id="PRU00339"/>
    </source>
</evidence>
<dbReference type="Pfam" id="PF13519">
    <property type="entry name" value="VWA_2"/>
    <property type="match status" value="1"/>
</dbReference>
<dbReference type="PANTHER" id="PTHR22550:SF14">
    <property type="entry name" value="VWFA DOMAIN-CONTAINING PROTEIN"/>
    <property type="match status" value="1"/>
</dbReference>
<dbReference type="InterPro" id="IPR002035">
    <property type="entry name" value="VWF_A"/>
</dbReference>
<evidence type="ECO:0000259" key="3">
    <source>
        <dbReference type="Pfam" id="PF13519"/>
    </source>
</evidence>
<feature type="repeat" description="TPR" evidence="1">
    <location>
        <begin position="389"/>
        <end position="422"/>
    </location>
</feature>
<dbReference type="PROSITE" id="PS50005">
    <property type="entry name" value="TPR"/>
    <property type="match status" value="1"/>
</dbReference>
<dbReference type="InterPro" id="IPR050768">
    <property type="entry name" value="UPF0353/GerABKA_families"/>
</dbReference>
<name>A0AB38YKX3_9GAMM</name>
<reference evidence="4" key="1">
    <citation type="submission" date="2022-07" db="EMBL/GenBank/DDBJ databases">
        <title>Complete genome sequence of Salinispirillum sp. LH10-3-1 capable of multiple carbohydrate inversion isolated from a soda lake.</title>
        <authorList>
            <person name="Liu J."/>
            <person name="Zhai Y."/>
            <person name="Zhang H."/>
            <person name="Yang H."/>
            <person name="Qu J."/>
            <person name="Li J."/>
        </authorList>
    </citation>
    <scope>NUCLEOTIDE SEQUENCE</scope>
    <source>
        <strain evidence="4">LH 10-3-1</strain>
    </source>
</reference>
<dbReference type="SUPFAM" id="SSF53300">
    <property type="entry name" value="vWA-like"/>
    <property type="match status" value="1"/>
</dbReference>
<dbReference type="SMART" id="SM00028">
    <property type="entry name" value="TPR"/>
    <property type="match status" value="1"/>
</dbReference>
<dbReference type="InterPro" id="IPR011990">
    <property type="entry name" value="TPR-like_helical_dom_sf"/>
</dbReference>
<protein>
    <submittedName>
        <fullName evidence="4">VWA domain-containing protein</fullName>
    </submittedName>
</protein>
<evidence type="ECO:0000313" key="4">
    <source>
        <dbReference type="EMBL" id="WLD59550.1"/>
    </source>
</evidence>
<feature type="compositionally biased region" description="Acidic residues" evidence="2">
    <location>
        <begin position="446"/>
        <end position="475"/>
    </location>
</feature>
<sequence length="550" mass="60672">MTLLRPEWLIAWLPLLSFLLWRSGTGLTPWQRWIDADLLRALTVQSRGPWQRTQRILPWLSLFVLVFALAGPASRSTLPVYSLERPVVFVLDQSLSMASDDISPSRHVRAQQKIQDWLSEHPERPAGLVAYSGTAHMVSPITTDHKALNNFLLQLDPFIMPVLGSHAVAAMNIATELLGDNAGDILWFTDDLTAAQRARLPDIARQQRLGIIVVGTREGAPVLLPDGSPLRLDNGQLLIPPVDTQEIARLAQASNVRWQPVSVDNHDLNQVLPPVLSNAAYAAGERVQYRDYGPYLLLLALPGLLLWWRRGALYGLTALSIGALWSPPVEASGLRDLFLSQDQRAAELLPTNPEQAMDLFLSPEWQGYAALQANQYERALAILEPLDDPLATYNLGHALVNQGLFEEAMAAFETASQQAPDFAEAEHNRALLERFLAQPPPQQESSGDDEPSDGPSEPGDDPSDAGAGSDDDGSDLAEGATELSSSEAPEVPPQDDAASQQERAQQDFDSGLDEDIRGRLPPADNLFLQRKFRFEYESDPSMYDREGPLW</sequence>
<accession>A0AB38YKX3</accession>
<dbReference type="SUPFAM" id="SSF48452">
    <property type="entry name" value="TPR-like"/>
    <property type="match status" value="1"/>
</dbReference>
<dbReference type="PANTHER" id="PTHR22550">
    <property type="entry name" value="SPORE GERMINATION PROTEIN"/>
    <property type="match status" value="1"/>
</dbReference>
<dbReference type="AlphaFoldDB" id="A0AB38YKX3"/>